<dbReference type="GO" id="GO:0031510">
    <property type="term" value="C:SUMO activating enzyme complex"/>
    <property type="evidence" value="ECO:0007669"/>
    <property type="project" value="TreeGrafter"/>
</dbReference>
<dbReference type="InterPro" id="IPR000011">
    <property type="entry name" value="UBQ/SUMO-activ_enz_E1-like"/>
</dbReference>
<dbReference type="Gene3D" id="3.40.50.720">
    <property type="entry name" value="NAD(P)-binding Rossmann-like Domain"/>
    <property type="match status" value="1"/>
</dbReference>
<dbReference type="AlphaFoldDB" id="A0A2I1G507"/>
<dbReference type="VEuPathDB" id="FungiDB:RhiirA1_530457"/>
<organism evidence="8 9">
    <name type="scientific">Rhizophagus irregularis</name>
    <dbReference type="NCBI Taxonomy" id="588596"/>
    <lineage>
        <taxon>Eukaryota</taxon>
        <taxon>Fungi</taxon>
        <taxon>Fungi incertae sedis</taxon>
        <taxon>Mucoromycota</taxon>
        <taxon>Glomeromycotina</taxon>
        <taxon>Glomeromycetes</taxon>
        <taxon>Glomerales</taxon>
        <taxon>Glomeraceae</taxon>
        <taxon>Rhizophagus</taxon>
    </lineage>
</organism>
<dbReference type="VEuPathDB" id="FungiDB:FUN_023638"/>
<evidence type="ECO:0000256" key="3">
    <source>
        <dbReference type="ARBA" id="ARBA00005673"/>
    </source>
</evidence>
<comment type="caution">
    <text evidence="8">The sequence shown here is derived from an EMBL/GenBank/DDBJ whole genome shotgun (WGS) entry which is preliminary data.</text>
</comment>
<evidence type="ECO:0000256" key="1">
    <source>
        <dbReference type="ARBA" id="ARBA00004123"/>
    </source>
</evidence>
<evidence type="ECO:0000256" key="6">
    <source>
        <dbReference type="ARBA" id="ARBA00044354"/>
    </source>
</evidence>
<dbReference type="InterPro" id="IPR045886">
    <property type="entry name" value="ThiF/MoeB/HesA"/>
</dbReference>
<accession>A0A2I1G507</accession>
<proteinExistence type="inferred from homology"/>
<protein>
    <recommendedName>
        <fullName evidence="6">Ubiquitin-like 1-activating enzyme E1A</fullName>
    </recommendedName>
</protein>
<dbReference type="CDD" id="cd01492">
    <property type="entry name" value="Aos1_SUMO"/>
    <property type="match status" value="1"/>
</dbReference>
<dbReference type="VEuPathDB" id="FungiDB:RhiirFUN_001757"/>
<dbReference type="PRINTS" id="PR01849">
    <property type="entry name" value="UBIQUITINACT"/>
</dbReference>
<keyword evidence="4" id="KW-0833">Ubl conjugation pathway</keyword>
<gene>
    <name evidence="8" type="ORF">RhiirA4_339483</name>
</gene>
<keyword evidence="5" id="KW-0539">Nucleus</keyword>
<dbReference type="InterPro" id="IPR000594">
    <property type="entry name" value="ThiF_NAD_FAD-bd"/>
</dbReference>
<dbReference type="GO" id="GO:0005737">
    <property type="term" value="C:cytoplasm"/>
    <property type="evidence" value="ECO:0007669"/>
    <property type="project" value="TreeGrafter"/>
</dbReference>
<name>A0A2I1G507_9GLOM</name>
<dbReference type="PANTHER" id="PTHR10953:SF162">
    <property type="entry name" value="SUMO-ACTIVATING ENZYME SUBUNIT 1"/>
    <property type="match status" value="1"/>
</dbReference>
<comment type="similarity">
    <text evidence="3">Belongs to the ubiquitin-activating E1 family.</text>
</comment>
<reference evidence="8 9" key="1">
    <citation type="submission" date="2015-10" db="EMBL/GenBank/DDBJ databases">
        <title>Genome analyses suggest a sexual origin of heterokaryosis in a supposedly ancient asexual fungus.</title>
        <authorList>
            <person name="Ropars J."/>
            <person name="Sedzielewska K."/>
            <person name="Noel J."/>
            <person name="Charron P."/>
            <person name="Farinelli L."/>
            <person name="Marton T."/>
            <person name="Kruger M."/>
            <person name="Pelin A."/>
            <person name="Brachmann A."/>
            <person name="Corradi N."/>
        </authorList>
    </citation>
    <scope>NUCLEOTIDE SEQUENCE [LARGE SCALE GENOMIC DNA]</scope>
    <source>
        <strain evidence="8 9">A4</strain>
    </source>
</reference>
<evidence type="ECO:0000256" key="5">
    <source>
        <dbReference type="ARBA" id="ARBA00023242"/>
    </source>
</evidence>
<evidence type="ECO:0000256" key="4">
    <source>
        <dbReference type="ARBA" id="ARBA00022786"/>
    </source>
</evidence>
<comment type="subcellular location">
    <subcellularLocation>
        <location evidence="1">Nucleus</location>
    </subcellularLocation>
</comment>
<evidence type="ECO:0000313" key="8">
    <source>
        <dbReference type="EMBL" id="PKY41714.1"/>
    </source>
</evidence>
<dbReference type="PANTHER" id="PTHR10953">
    <property type="entry name" value="UBIQUITIN-ACTIVATING ENZYME E1"/>
    <property type="match status" value="1"/>
</dbReference>
<dbReference type="OrthoDB" id="1708823at2759"/>
<dbReference type="InterPro" id="IPR035985">
    <property type="entry name" value="Ubiquitin-activating_enz"/>
</dbReference>
<dbReference type="Pfam" id="PF00899">
    <property type="entry name" value="ThiF"/>
    <property type="match status" value="1"/>
</dbReference>
<evidence type="ECO:0000259" key="7">
    <source>
        <dbReference type="Pfam" id="PF00899"/>
    </source>
</evidence>
<evidence type="ECO:0000313" key="9">
    <source>
        <dbReference type="Proteomes" id="UP000234323"/>
    </source>
</evidence>
<sequence>MDSQTLQITEDEAALYDRQIRLWGLEAQQRMRNSSILISGIRGLSNEVCKNLVLAGVGSVTIIDHNIVTEEDLGAQFLITEQDLGKNRALASANGVRHLNPRVVVKTDTDDIREKAEEFFENYDLICLTDSDPDTMIHVDRICRKYNKKFYSACTYGFFGYIFSDLNHHDYIQEKKTVVPGKEEPEITRLKKNEEFVSLETALSKNDWDQISVKKLNKISRVLWSVLILWKFQQEEKRLPTANEIDMTRLKSLKDSLFTSNNINVSTVTDEFLRTFTLSITAELSPVCAILGGILAQDILNTLSQRELPINNFFLYDGIEGSGVIYQVEPGKKIP</sequence>
<dbReference type="GO" id="GO:0019948">
    <property type="term" value="F:SUMO activating enzyme activity"/>
    <property type="evidence" value="ECO:0007669"/>
    <property type="project" value="TreeGrafter"/>
</dbReference>
<dbReference type="Proteomes" id="UP000234323">
    <property type="component" value="Unassembled WGS sequence"/>
</dbReference>
<dbReference type="SUPFAM" id="SSF69572">
    <property type="entry name" value="Activating enzymes of the ubiquitin-like proteins"/>
    <property type="match status" value="1"/>
</dbReference>
<comment type="pathway">
    <text evidence="2">Protein modification; protein sumoylation.</text>
</comment>
<evidence type="ECO:0000256" key="2">
    <source>
        <dbReference type="ARBA" id="ARBA00004718"/>
    </source>
</evidence>
<dbReference type="GO" id="GO:0016925">
    <property type="term" value="P:protein sumoylation"/>
    <property type="evidence" value="ECO:0007669"/>
    <property type="project" value="TreeGrafter"/>
</dbReference>
<dbReference type="EMBL" id="LLXI01000163">
    <property type="protein sequence ID" value="PKY41714.1"/>
    <property type="molecule type" value="Genomic_DNA"/>
</dbReference>
<feature type="domain" description="THIF-type NAD/FAD binding fold" evidence="7">
    <location>
        <begin position="16"/>
        <end position="322"/>
    </location>
</feature>
<keyword evidence="9" id="KW-1185">Reference proteome</keyword>